<reference evidence="3" key="1">
    <citation type="submission" date="2021-03" db="EMBL/GenBank/DDBJ databases">
        <title>Antimicrobial resistance genes in bacteria isolated from Japanese honey, and their potential for conferring macrolide and lincosamide resistance in the American foulbrood pathogen Paenibacillus larvae.</title>
        <authorList>
            <person name="Okamoto M."/>
            <person name="Kumagai M."/>
            <person name="Kanamori H."/>
            <person name="Takamatsu D."/>
        </authorList>
    </citation>
    <scope>NUCLEOTIDE SEQUENCE</scope>
    <source>
        <strain evidence="3">J43TS3</strain>
    </source>
</reference>
<keyword evidence="1" id="KW-0802">TPR repeat</keyword>
<dbReference type="Pfam" id="PF01381">
    <property type="entry name" value="HTH_3"/>
    <property type="match status" value="1"/>
</dbReference>
<sequence length="433" mass="51119">MSGIGVLLKYYRTQKKKTQTDLCMGICTPSYLSRIENNLIEADDEIYSLLFERLDLSYEKIIQDNCNLDQRLEEWYKDMFFQKESKENIEELKGLCMISSPDILIKFEITYCRYLILTQDIELSLNKINSLRKLSIPAENNRNYFLYVNVLLLYHFRVKEYSEALRIGIKASNTDGFESLGKDYEVGAFYYNLALNYKNLYIYDKSRYYAEKALRLFLDNYYLELAIDCQILLGISFNNTGNWSDSLRSYLKAKRLLNYLPEKYHDTYLGMIENNIGYCYQRIGEYEKAINYYSKSLIYKKDNEQLLTLINLVHCHHLLGNSSKSKKLLIKSLGLRTASRPVNLSLQLDFMSLIILEDILSLEEIIELEQIFEELVKRNFQDAIIHYGETLAKLFEKYHHYKKAAKVYKSILYTNKGNLSGNNPRIQRKTKYF</sequence>
<dbReference type="InterPro" id="IPR001387">
    <property type="entry name" value="Cro/C1-type_HTH"/>
</dbReference>
<dbReference type="Proteomes" id="UP000676917">
    <property type="component" value="Unassembled WGS sequence"/>
</dbReference>
<dbReference type="PROSITE" id="PS50943">
    <property type="entry name" value="HTH_CROC1"/>
    <property type="match status" value="1"/>
</dbReference>
<dbReference type="InterPro" id="IPR011990">
    <property type="entry name" value="TPR-like_helical_dom_sf"/>
</dbReference>
<dbReference type="Gene3D" id="1.25.40.10">
    <property type="entry name" value="Tetratricopeptide repeat domain"/>
    <property type="match status" value="1"/>
</dbReference>
<keyword evidence="4" id="KW-1185">Reference proteome</keyword>
<evidence type="ECO:0000313" key="4">
    <source>
        <dbReference type="Proteomes" id="UP000676917"/>
    </source>
</evidence>
<dbReference type="EMBL" id="BORP01000005">
    <property type="protein sequence ID" value="GIO27985.1"/>
    <property type="molecule type" value="Genomic_DNA"/>
</dbReference>
<dbReference type="SUPFAM" id="SSF48452">
    <property type="entry name" value="TPR-like"/>
    <property type="match status" value="1"/>
</dbReference>
<dbReference type="RefSeq" id="WP_212921451.1">
    <property type="nucleotide sequence ID" value="NZ_BORP01000005.1"/>
</dbReference>
<protein>
    <recommendedName>
        <fullName evidence="2">HTH cro/C1-type domain-containing protein</fullName>
    </recommendedName>
</protein>
<dbReference type="InterPro" id="IPR010982">
    <property type="entry name" value="Lambda_DNA-bd_dom_sf"/>
</dbReference>
<proteinExistence type="predicted"/>
<gene>
    <name evidence="3" type="ORF">J43TS3_25960</name>
</gene>
<evidence type="ECO:0000256" key="1">
    <source>
        <dbReference type="PROSITE-ProRule" id="PRU00339"/>
    </source>
</evidence>
<organism evidence="3 4">
    <name type="scientific">Ornithinibacillus bavariensis</name>
    <dbReference type="NCBI Taxonomy" id="545502"/>
    <lineage>
        <taxon>Bacteria</taxon>
        <taxon>Bacillati</taxon>
        <taxon>Bacillota</taxon>
        <taxon>Bacilli</taxon>
        <taxon>Bacillales</taxon>
        <taxon>Bacillaceae</taxon>
        <taxon>Ornithinibacillus</taxon>
    </lineage>
</organism>
<evidence type="ECO:0000259" key="2">
    <source>
        <dbReference type="PROSITE" id="PS50943"/>
    </source>
</evidence>
<dbReference type="SUPFAM" id="SSF47413">
    <property type="entry name" value="lambda repressor-like DNA-binding domains"/>
    <property type="match status" value="1"/>
</dbReference>
<name>A0A920C6N3_9BACI</name>
<comment type="caution">
    <text evidence="3">The sequence shown here is derived from an EMBL/GenBank/DDBJ whole genome shotgun (WGS) entry which is preliminary data.</text>
</comment>
<dbReference type="Pfam" id="PF13176">
    <property type="entry name" value="TPR_7"/>
    <property type="match status" value="1"/>
</dbReference>
<accession>A0A920C6N3</accession>
<dbReference type="Gene3D" id="1.10.260.40">
    <property type="entry name" value="lambda repressor-like DNA-binding domains"/>
    <property type="match status" value="1"/>
</dbReference>
<dbReference type="AlphaFoldDB" id="A0A920C6N3"/>
<dbReference type="PROSITE" id="PS50005">
    <property type="entry name" value="TPR"/>
    <property type="match status" value="1"/>
</dbReference>
<dbReference type="GO" id="GO:0003677">
    <property type="term" value="F:DNA binding"/>
    <property type="evidence" value="ECO:0007669"/>
    <property type="project" value="InterPro"/>
</dbReference>
<feature type="domain" description="HTH cro/C1-type" evidence="2">
    <location>
        <begin position="8"/>
        <end position="61"/>
    </location>
</feature>
<dbReference type="CDD" id="cd00093">
    <property type="entry name" value="HTH_XRE"/>
    <property type="match status" value="1"/>
</dbReference>
<evidence type="ECO:0000313" key="3">
    <source>
        <dbReference type="EMBL" id="GIO27985.1"/>
    </source>
</evidence>
<dbReference type="SMART" id="SM00028">
    <property type="entry name" value="TPR"/>
    <property type="match status" value="3"/>
</dbReference>
<dbReference type="InterPro" id="IPR019734">
    <property type="entry name" value="TPR_rpt"/>
</dbReference>
<feature type="repeat" description="TPR" evidence="1">
    <location>
        <begin position="270"/>
        <end position="303"/>
    </location>
</feature>